<keyword evidence="6" id="KW-0931">ER-Golgi transport</keyword>
<dbReference type="InterPro" id="IPR000133">
    <property type="entry name" value="ER_ret_rcpt"/>
</dbReference>
<dbReference type="InParanoid" id="A0A2G5CFD2"/>
<feature type="transmembrane region" description="Helical" evidence="11">
    <location>
        <begin position="197"/>
        <end position="216"/>
    </location>
</feature>
<evidence type="ECO:0000256" key="6">
    <source>
        <dbReference type="ARBA" id="ARBA00022892"/>
    </source>
</evidence>
<keyword evidence="10" id="KW-0675">Receptor</keyword>
<evidence type="ECO:0000256" key="2">
    <source>
        <dbReference type="ARBA" id="ARBA00010120"/>
    </source>
</evidence>
<dbReference type="PANTHER" id="PTHR10585">
    <property type="entry name" value="ER LUMEN PROTEIN RETAINING RECEPTOR"/>
    <property type="match status" value="1"/>
</dbReference>
<dbReference type="GO" id="GO:0046923">
    <property type="term" value="F:ER retention sequence binding"/>
    <property type="evidence" value="ECO:0007669"/>
    <property type="project" value="InterPro"/>
</dbReference>
<dbReference type="AlphaFoldDB" id="A0A2G5CFD2"/>
<evidence type="ECO:0000256" key="5">
    <source>
        <dbReference type="ARBA" id="ARBA00022824"/>
    </source>
</evidence>
<evidence type="ECO:0000256" key="11">
    <source>
        <dbReference type="SAM" id="Phobius"/>
    </source>
</evidence>
<feature type="transmembrane region" description="Helical" evidence="11">
    <location>
        <begin position="25"/>
        <end position="43"/>
    </location>
</feature>
<evidence type="ECO:0000313" key="13">
    <source>
        <dbReference type="Proteomes" id="UP000230069"/>
    </source>
</evidence>
<dbReference type="Pfam" id="PF00810">
    <property type="entry name" value="ER_lumen_recept"/>
    <property type="match status" value="1"/>
</dbReference>
<protein>
    <recommendedName>
        <fullName evidence="14">ER lumen protein-retaining receptor</fullName>
    </recommendedName>
</protein>
<evidence type="ECO:0000256" key="3">
    <source>
        <dbReference type="ARBA" id="ARBA00022448"/>
    </source>
</evidence>
<evidence type="ECO:0008006" key="14">
    <source>
        <dbReference type="Google" id="ProtNLM"/>
    </source>
</evidence>
<evidence type="ECO:0000256" key="10">
    <source>
        <dbReference type="ARBA" id="ARBA00023170"/>
    </source>
</evidence>
<evidence type="ECO:0000256" key="8">
    <source>
        <dbReference type="ARBA" id="ARBA00022989"/>
    </source>
</evidence>
<organism evidence="12 13">
    <name type="scientific">Aquilegia coerulea</name>
    <name type="common">Rocky mountain columbine</name>
    <dbReference type="NCBI Taxonomy" id="218851"/>
    <lineage>
        <taxon>Eukaryota</taxon>
        <taxon>Viridiplantae</taxon>
        <taxon>Streptophyta</taxon>
        <taxon>Embryophyta</taxon>
        <taxon>Tracheophyta</taxon>
        <taxon>Spermatophyta</taxon>
        <taxon>Magnoliopsida</taxon>
        <taxon>Ranunculales</taxon>
        <taxon>Ranunculaceae</taxon>
        <taxon>Thalictroideae</taxon>
        <taxon>Aquilegia</taxon>
    </lineage>
</organism>
<evidence type="ECO:0000256" key="1">
    <source>
        <dbReference type="ARBA" id="ARBA00004477"/>
    </source>
</evidence>
<dbReference type="GO" id="GO:0005789">
    <property type="term" value="C:endoplasmic reticulum membrane"/>
    <property type="evidence" value="ECO:0007669"/>
    <property type="project" value="UniProtKB-SubCell"/>
</dbReference>
<accession>A0A2G5CFD2</accession>
<evidence type="ECO:0000256" key="4">
    <source>
        <dbReference type="ARBA" id="ARBA00022692"/>
    </source>
</evidence>
<comment type="subcellular location">
    <subcellularLocation>
        <location evidence="1">Endoplasmic reticulum membrane</location>
        <topology evidence="1">Multi-pass membrane protein</topology>
    </subcellularLocation>
</comment>
<keyword evidence="7" id="KW-0653">Protein transport</keyword>
<proteinExistence type="inferred from homology"/>
<gene>
    <name evidence="12" type="ORF">AQUCO_05800215v1</name>
</gene>
<evidence type="ECO:0000313" key="12">
    <source>
        <dbReference type="EMBL" id="PIA29978.1"/>
    </source>
</evidence>
<dbReference type="GO" id="GO:0016192">
    <property type="term" value="P:vesicle-mediated transport"/>
    <property type="evidence" value="ECO:0007669"/>
    <property type="project" value="UniProtKB-KW"/>
</dbReference>
<dbReference type="GO" id="GO:0015031">
    <property type="term" value="P:protein transport"/>
    <property type="evidence" value="ECO:0007669"/>
    <property type="project" value="UniProtKB-KW"/>
</dbReference>
<dbReference type="OrthoDB" id="7694678at2759"/>
<dbReference type="EMBL" id="KZ305075">
    <property type="protein sequence ID" value="PIA29978.1"/>
    <property type="molecule type" value="Genomic_DNA"/>
</dbReference>
<keyword evidence="4 11" id="KW-0812">Transmembrane</keyword>
<evidence type="ECO:0000256" key="7">
    <source>
        <dbReference type="ARBA" id="ARBA00022927"/>
    </source>
</evidence>
<keyword evidence="9 11" id="KW-0472">Membrane</keyword>
<dbReference type="GO" id="GO:0006621">
    <property type="term" value="P:protein retention in ER lumen"/>
    <property type="evidence" value="ECO:0007669"/>
    <property type="project" value="InterPro"/>
</dbReference>
<feature type="transmembrane region" description="Helical" evidence="11">
    <location>
        <begin position="236"/>
        <end position="257"/>
    </location>
</feature>
<dbReference type="STRING" id="218851.A0A2G5CFD2"/>
<keyword evidence="8 11" id="KW-1133">Transmembrane helix</keyword>
<sequence length="272" mass="31038">MESRRNSSVNVVLEWIEKQSRGVKILIGVAFVVLVLVAFKLCLRDEFHFLYFVSQLAHIEGMIALIYKLIKKKTCSGLSLKSQEVTAISLAVKICCSFSFPHYLLAVLDLAVLVPTIWVIYMIRYKLKSTYVKDHDDMALKKLVIPAAVLAILVRPRSTDYIHTIPWAFWIYLESVSVLPQLRLIQNAKMVEPFTAHYLFALGVTRILGCAFWIIMLIESHGEYLFFFGNGSLWTLMNFIAAIVQTFILVDFCYYYVKSIIAGQLSVLPLPV</sequence>
<dbReference type="PRINTS" id="PR00660">
    <property type="entry name" value="ERLUMENR"/>
</dbReference>
<reference evidence="12 13" key="1">
    <citation type="submission" date="2017-09" db="EMBL/GenBank/DDBJ databases">
        <title>WGS assembly of Aquilegia coerulea Goldsmith.</title>
        <authorList>
            <person name="Hodges S."/>
            <person name="Kramer E."/>
            <person name="Nordborg M."/>
            <person name="Tomkins J."/>
            <person name="Borevitz J."/>
            <person name="Derieg N."/>
            <person name="Yan J."/>
            <person name="Mihaltcheva S."/>
            <person name="Hayes R.D."/>
            <person name="Rokhsar D."/>
        </authorList>
    </citation>
    <scope>NUCLEOTIDE SEQUENCE [LARGE SCALE GENOMIC DNA]</scope>
    <source>
        <strain evidence="13">cv. Goldsmith</strain>
    </source>
</reference>
<keyword evidence="3" id="KW-0813">Transport</keyword>
<keyword evidence="13" id="KW-1185">Reference proteome</keyword>
<comment type="similarity">
    <text evidence="2">Belongs to the ERD2 family.</text>
</comment>
<feature type="transmembrane region" description="Helical" evidence="11">
    <location>
        <begin position="106"/>
        <end position="127"/>
    </location>
</feature>
<evidence type="ECO:0000256" key="9">
    <source>
        <dbReference type="ARBA" id="ARBA00023136"/>
    </source>
</evidence>
<keyword evidence="5" id="KW-0256">Endoplasmic reticulum</keyword>
<name>A0A2G5CFD2_AQUCA</name>
<dbReference type="Proteomes" id="UP000230069">
    <property type="component" value="Unassembled WGS sequence"/>
</dbReference>